<evidence type="ECO:0000256" key="1">
    <source>
        <dbReference type="SAM" id="SignalP"/>
    </source>
</evidence>
<dbReference type="RefSeq" id="WP_212952737.1">
    <property type="nucleotide sequence ID" value="NZ_BORW01000050.1"/>
</dbReference>
<gene>
    <name evidence="2" type="ORF">J21TS3_50040</name>
</gene>
<evidence type="ECO:0000313" key="3">
    <source>
        <dbReference type="Proteomes" id="UP000680638"/>
    </source>
</evidence>
<feature type="chain" id="PRO_5045315699" evidence="1">
    <location>
        <begin position="26"/>
        <end position="126"/>
    </location>
</feature>
<evidence type="ECO:0000313" key="2">
    <source>
        <dbReference type="EMBL" id="GIO70183.1"/>
    </source>
</evidence>
<dbReference type="EMBL" id="BORW01000050">
    <property type="protein sequence ID" value="GIO70183.1"/>
    <property type="molecule type" value="Genomic_DNA"/>
</dbReference>
<name>A0ABQ4M444_9BACL</name>
<sequence length="126" mass="13561">MVKHSKKFIAATSFCALLLGGVAHAASNQFADATLQTGASTASSSYINGNDQGEYGGYLTVQRGRMKIAAKRVVAYWPDPSISYFTTNTTSLQSASIGMTPDTDLYYVELSPELNAPTGWGYIQNY</sequence>
<accession>A0ABQ4M444</accession>
<comment type="caution">
    <text evidence="2">The sequence shown here is derived from an EMBL/GenBank/DDBJ whole genome shotgun (WGS) entry which is preliminary data.</text>
</comment>
<reference evidence="2 3" key="1">
    <citation type="submission" date="2021-03" db="EMBL/GenBank/DDBJ databases">
        <title>Antimicrobial resistance genes in bacteria isolated from Japanese honey, and their potential for conferring macrolide and lincosamide resistance in the American foulbrood pathogen Paenibacillus larvae.</title>
        <authorList>
            <person name="Okamoto M."/>
            <person name="Kumagai M."/>
            <person name="Kanamori H."/>
            <person name="Takamatsu D."/>
        </authorList>
    </citation>
    <scope>NUCLEOTIDE SEQUENCE [LARGE SCALE GENOMIC DNA]</scope>
    <source>
        <strain evidence="2 3">J21TS3</strain>
    </source>
</reference>
<organism evidence="2 3">
    <name type="scientific">Paenibacillus cookii</name>
    <dbReference type="NCBI Taxonomy" id="157839"/>
    <lineage>
        <taxon>Bacteria</taxon>
        <taxon>Bacillati</taxon>
        <taxon>Bacillota</taxon>
        <taxon>Bacilli</taxon>
        <taxon>Bacillales</taxon>
        <taxon>Paenibacillaceae</taxon>
        <taxon>Paenibacillus</taxon>
    </lineage>
</organism>
<feature type="signal peptide" evidence="1">
    <location>
        <begin position="1"/>
        <end position="25"/>
    </location>
</feature>
<protein>
    <submittedName>
        <fullName evidence="2">Uncharacterized protein</fullName>
    </submittedName>
</protein>
<dbReference type="Proteomes" id="UP000680638">
    <property type="component" value="Unassembled WGS sequence"/>
</dbReference>
<keyword evidence="3" id="KW-1185">Reference proteome</keyword>
<proteinExistence type="predicted"/>
<keyword evidence="1" id="KW-0732">Signal</keyword>